<sequence>MFRRIFLSVLVFMAVLLLKVDFFDSYALPLKGDIEVQAEDGSNTVEAPGIIVIQDTISGEDGLETEGLQDNKDDRINKAAQEKQTGKDVPLQDSSQGAAGEESCGMFEITGYCSCELCTGENHFTKSGTAPRPDYTVAADPDVFPLGSRIRIGEIIYLVEDTGASIKGNVVDIYYETHEEAVANGRYEAEVFLIKGM</sequence>
<evidence type="ECO:0000313" key="2">
    <source>
        <dbReference type="EMBL" id="VYT04611.1"/>
    </source>
</evidence>
<gene>
    <name evidence="2" type="ORF">CBLFYP116_01657</name>
</gene>
<dbReference type="GO" id="GO:0019867">
    <property type="term" value="C:outer membrane"/>
    <property type="evidence" value="ECO:0007669"/>
    <property type="project" value="InterPro"/>
</dbReference>
<dbReference type="GO" id="GO:0004553">
    <property type="term" value="F:hydrolase activity, hydrolyzing O-glycosyl compounds"/>
    <property type="evidence" value="ECO:0007669"/>
    <property type="project" value="InterPro"/>
</dbReference>
<name>A0A6N2TKN9_9FIRM</name>
<reference evidence="2" key="1">
    <citation type="submission" date="2019-11" db="EMBL/GenBank/DDBJ databases">
        <authorList>
            <person name="Feng L."/>
        </authorList>
    </citation>
    <scope>NUCLEOTIDE SEQUENCE</scope>
    <source>
        <strain evidence="2">CbolteaeLFYP116</strain>
    </source>
</reference>
<accession>A0A6N2TKN9</accession>
<dbReference type="InterPro" id="IPR010611">
    <property type="entry name" value="3D_dom"/>
</dbReference>
<feature type="domain" description="3D" evidence="1">
    <location>
        <begin position="136"/>
        <end position="191"/>
    </location>
</feature>
<dbReference type="Gene3D" id="2.40.40.10">
    <property type="entry name" value="RlpA-like domain"/>
    <property type="match status" value="1"/>
</dbReference>
<dbReference type="RefSeq" id="WP_002574631.1">
    <property type="nucleotide sequence ID" value="NZ_BAABZS010000001.1"/>
</dbReference>
<dbReference type="GO" id="GO:0009254">
    <property type="term" value="P:peptidoglycan turnover"/>
    <property type="evidence" value="ECO:0007669"/>
    <property type="project" value="InterPro"/>
</dbReference>
<organism evidence="2">
    <name type="scientific">Enterocloster bolteae</name>
    <dbReference type="NCBI Taxonomy" id="208479"/>
    <lineage>
        <taxon>Bacteria</taxon>
        <taxon>Bacillati</taxon>
        <taxon>Bacillota</taxon>
        <taxon>Clostridia</taxon>
        <taxon>Lachnospirales</taxon>
        <taxon>Lachnospiraceae</taxon>
        <taxon>Enterocloster</taxon>
    </lineage>
</organism>
<dbReference type="GeneID" id="23112264"/>
<dbReference type="InterPro" id="IPR036908">
    <property type="entry name" value="RlpA-like_sf"/>
</dbReference>
<dbReference type="AlphaFoldDB" id="A0A6N2TKN9"/>
<dbReference type="Pfam" id="PF06725">
    <property type="entry name" value="3D"/>
    <property type="match status" value="1"/>
</dbReference>
<evidence type="ECO:0000259" key="1">
    <source>
        <dbReference type="Pfam" id="PF06725"/>
    </source>
</evidence>
<dbReference type="SUPFAM" id="SSF50685">
    <property type="entry name" value="Barwin-like endoglucanases"/>
    <property type="match status" value="1"/>
</dbReference>
<protein>
    <submittedName>
        <fullName evidence="2">3D domain protein</fullName>
    </submittedName>
</protein>
<proteinExistence type="predicted"/>
<dbReference type="CDD" id="cd14667">
    <property type="entry name" value="3D_containing_proteins"/>
    <property type="match status" value="1"/>
</dbReference>
<dbReference type="InterPro" id="IPR059180">
    <property type="entry name" value="3D_YorM"/>
</dbReference>
<dbReference type="EMBL" id="CACRTF010000010">
    <property type="protein sequence ID" value="VYT04611.1"/>
    <property type="molecule type" value="Genomic_DNA"/>
</dbReference>